<keyword evidence="4 6" id="KW-1133">Transmembrane helix</keyword>
<evidence type="ECO:0000256" key="5">
    <source>
        <dbReference type="ARBA" id="ARBA00023136"/>
    </source>
</evidence>
<proteinExistence type="predicted"/>
<dbReference type="AlphaFoldDB" id="A0A1X1CSL3"/>
<dbReference type="Pfam" id="PF07690">
    <property type="entry name" value="MFS_1"/>
    <property type="match status" value="1"/>
</dbReference>
<feature type="transmembrane region" description="Helical" evidence="6">
    <location>
        <begin position="184"/>
        <end position="206"/>
    </location>
</feature>
<keyword evidence="2" id="KW-0813">Transport</keyword>
<accession>A0A1X1CSL3</accession>
<gene>
    <name evidence="8" type="ORF">HA51_19635</name>
</gene>
<dbReference type="FunFam" id="1.20.1250.20:FF:000018">
    <property type="entry name" value="MFS transporter permease"/>
    <property type="match status" value="1"/>
</dbReference>
<evidence type="ECO:0000313" key="8">
    <source>
        <dbReference type="EMBL" id="ORM67327.1"/>
    </source>
</evidence>
<comment type="subcellular location">
    <subcellularLocation>
        <location evidence="1">Membrane</location>
        <topology evidence="1">Multi-pass membrane protein</topology>
    </subcellularLocation>
</comment>
<feature type="transmembrane region" description="Helical" evidence="6">
    <location>
        <begin position="116"/>
        <end position="138"/>
    </location>
</feature>
<comment type="caution">
    <text evidence="8">The sequence shown here is derived from an EMBL/GenBank/DDBJ whole genome shotgun (WGS) entry which is preliminary data.</text>
</comment>
<dbReference type="GO" id="GO:0016020">
    <property type="term" value="C:membrane"/>
    <property type="evidence" value="ECO:0007669"/>
    <property type="project" value="UniProtKB-SubCell"/>
</dbReference>
<evidence type="ECO:0000313" key="9">
    <source>
        <dbReference type="Proteomes" id="UP000193558"/>
    </source>
</evidence>
<dbReference type="GO" id="GO:0022857">
    <property type="term" value="F:transmembrane transporter activity"/>
    <property type="evidence" value="ECO:0007669"/>
    <property type="project" value="InterPro"/>
</dbReference>
<dbReference type="Gene3D" id="1.20.1250.20">
    <property type="entry name" value="MFS general substrate transporter like domains"/>
    <property type="match status" value="2"/>
</dbReference>
<dbReference type="RefSeq" id="WP_084936310.1">
    <property type="nucleotide sequence ID" value="NZ_MLFR01000025.1"/>
</dbReference>
<dbReference type="InterPro" id="IPR011701">
    <property type="entry name" value="MFS"/>
</dbReference>
<dbReference type="PANTHER" id="PTHR43791">
    <property type="entry name" value="PERMEASE-RELATED"/>
    <property type="match status" value="1"/>
</dbReference>
<evidence type="ECO:0000256" key="1">
    <source>
        <dbReference type="ARBA" id="ARBA00004141"/>
    </source>
</evidence>
<evidence type="ECO:0000259" key="7">
    <source>
        <dbReference type="PROSITE" id="PS50850"/>
    </source>
</evidence>
<feature type="transmembrane region" description="Helical" evidence="6">
    <location>
        <begin position="373"/>
        <end position="396"/>
    </location>
</feature>
<feature type="transmembrane region" description="Helical" evidence="6">
    <location>
        <begin position="60"/>
        <end position="79"/>
    </location>
</feature>
<evidence type="ECO:0000256" key="4">
    <source>
        <dbReference type="ARBA" id="ARBA00022989"/>
    </source>
</evidence>
<keyword evidence="5 6" id="KW-0472">Membrane</keyword>
<dbReference type="SUPFAM" id="SSF103473">
    <property type="entry name" value="MFS general substrate transporter"/>
    <property type="match status" value="1"/>
</dbReference>
<feature type="domain" description="Major facilitator superfamily (MFS) profile" evidence="7">
    <location>
        <begin position="26"/>
        <end position="432"/>
    </location>
</feature>
<evidence type="ECO:0000256" key="6">
    <source>
        <dbReference type="SAM" id="Phobius"/>
    </source>
</evidence>
<feature type="transmembrane region" description="Helical" evidence="6">
    <location>
        <begin position="252"/>
        <end position="272"/>
    </location>
</feature>
<feature type="transmembrane region" description="Helical" evidence="6">
    <location>
        <begin position="150"/>
        <end position="172"/>
    </location>
</feature>
<feature type="transmembrane region" description="Helical" evidence="6">
    <location>
        <begin position="91"/>
        <end position="110"/>
    </location>
</feature>
<dbReference type="EMBL" id="MLFR01000025">
    <property type="protein sequence ID" value="ORM67327.1"/>
    <property type="molecule type" value="Genomic_DNA"/>
</dbReference>
<feature type="transmembrane region" description="Helical" evidence="6">
    <location>
        <begin position="22"/>
        <end position="40"/>
    </location>
</feature>
<feature type="transmembrane region" description="Helical" evidence="6">
    <location>
        <begin position="292"/>
        <end position="308"/>
    </location>
</feature>
<evidence type="ECO:0000256" key="3">
    <source>
        <dbReference type="ARBA" id="ARBA00022692"/>
    </source>
</evidence>
<dbReference type="InterPro" id="IPR036259">
    <property type="entry name" value="MFS_trans_sf"/>
</dbReference>
<name>A0A1X1CSL3_9GAMM</name>
<feature type="transmembrane region" description="Helical" evidence="6">
    <location>
        <begin position="320"/>
        <end position="353"/>
    </location>
</feature>
<dbReference type="InterPro" id="IPR020846">
    <property type="entry name" value="MFS_dom"/>
</dbReference>
<organism evidence="8 9">
    <name type="scientific">Pantoea rwandensis</name>
    <dbReference type="NCBI Taxonomy" id="1076550"/>
    <lineage>
        <taxon>Bacteria</taxon>
        <taxon>Pseudomonadati</taxon>
        <taxon>Pseudomonadota</taxon>
        <taxon>Gammaproteobacteria</taxon>
        <taxon>Enterobacterales</taxon>
        <taxon>Erwiniaceae</taxon>
        <taxon>Pantoea</taxon>
    </lineage>
</organism>
<dbReference type="Proteomes" id="UP000193558">
    <property type="component" value="Unassembled WGS sequence"/>
</dbReference>
<evidence type="ECO:0000256" key="2">
    <source>
        <dbReference type="ARBA" id="ARBA00022448"/>
    </source>
</evidence>
<feature type="transmembrane region" description="Helical" evidence="6">
    <location>
        <begin position="408"/>
        <end position="428"/>
    </location>
</feature>
<dbReference type="PROSITE" id="PS50850">
    <property type="entry name" value="MFS"/>
    <property type="match status" value="1"/>
</dbReference>
<protein>
    <submittedName>
        <fullName evidence="8">MFS transporter</fullName>
    </submittedName>
</protein>
<sequence length="446" mass="48459">MTEQTLKHAPASALERDTMRRVIWRILPFLVVSYLVSIIDRGNIGMAALQMNEDLGLSKAAFGFASSLYFVAYFLFEVPSNLAMQKVGARLWIPRIMISWGIVSMCMALVETSSSLYVLRFLLGAAEAGFFPGVVLYLTWWIPARYRARIIASFMVAIPLANFIGSPLSGLILTLDGWMGLRGWHLLFIIEGLPAVLLGIAAYFVLSNRPDEARWLNPEQKQWLVETLQAERQQQKNIGHISTWQLLKHKHIWLMALIYSGASAAGTTLSVWSPQLLKSFHLDNLTTGLLNAIPYGLASVLMIVWGRSSDRTGERRWHTALTLFMIAGGIFAAFVSLSLPATVIIMSVILVGAYSMKGPFWALAAGWMSSGSAAAGLAAIGAIANLIGGAVMVNAYGIINEKTGSHTLALLPLAALCLAGGIAVVTMGRSLSRGETQDNAMSSHTS</sequence>
<dbReference type="OrthoDB" id="9773957at2"/>
<reference evidence="8 9" key="1">
    <citation type="journal article" date="2017" name="Antonie Van Leeuwenhoek">
        <title>Phylogenomic resolution of the bacterial genus Pantoea and its relationship with Erwinia and Tatumella.</title>
        <authorList>
            <person name="Palmer M."/>
            <person name="Steenkamp E.T."/>
            <person name="Coetzee M.P."/>
            <person name="Chan W.Y."/>
            <person name="van Zyl E."/>
            <person name="De Maayer P."/>
            <person name="Coutinho T.A."/>
            <person name="Blom J."/>
            <person name="Smits T.H."/>
            <person name="Duffy B."/>
            <person name="Venter S.N."/>
        </authorList>
    </citation>
    <scope>NUCLEOTIDE SEQUENCE [LARGE SCALE GENOMIC DNA]</scope>
    <source>
        <strain evidence="8 9">LMG 26275</strain>
    </source>
</reference>
<dbReference type="PANTHER" id="PTHR43791:SF36">
    <property type="entry name" value="TRANSPORTER, PUTATIVE (AFU_ORTHOLOGUE AFUA_6G08340)-RELATED"/>
    <property type="match status" value="1"/>
</dbReference>
<keyword evidence="3 6" id="KW-0812">Transmembrane</keyword>
<dbReference type="CDD" id="cd17319">
    <property type="entry name" value="MFS_ExuT_GudP_like"/>
    <property type="match status" value="1"/>
</dbReference>